<evidence type="ECO:0000313" key="2">
    <source>
        <dbReference type="EMBL" id="KRL05247.1"/>
    </source>
</evidence>
<dbReference type="SUPFAM" id="SSF51735">
    <property type="entry name" value="NAD(P)-binding Rossmann-fold domains"/>
    <property type="match status" value="1"/>
</dbReference>
<gene>
    <name evidence="2" type="ORF">FD46_GL000957</name>
</gene>
<dbReference type="Gene3D" id="3.30.360.10">
    <property type="entry name" value="Dihydrodipicolinate Reductase, domain 2"/>
    <property type="match status" value="1"/>
</dbReference>
<feature type="domain" description="Gfo/Idh/MocA-like oxidoreductase N-terminal" evidence="1">
    <location>
        <begin position="10"/>
        <end position="129"/>
    </location>
</feature>
<dbReference type="InterPro" id="IPR000683">
    <property type="entry name" value="Gfo/Idh/MocA-like_OxRdtase_N"/>
</dbReference>
<dbReference type="EMBL" id="AZEH01000030">
    <property type="protein sequence ID" value="KRL05247.1"/>
    <property type="molecule type" value="Genomic_DNA"/>
</dbReference>
<dbReference type="Pfam" id="PF01408">
    <property type="entry name" value="GFO_IDH_MocA"/>
    <property type="match status" value="1"/>
</dbReference>
<dbReference type="Proteomes" id="UP000051686">
    <property type="component" value="Unassembled WGS sequence"/>
</dbReference>
<dbReference type="InterPro" id="IPR051317">
    <property type="entry name" value="Gfo/Idh/MocA_oxidoreduct"/>
</dbReference>
<protein>
    <submittedName>
        <fullName evidence="2">Oxidoreductase</fullName>
    </submittedName>
</protein>
<keyword evidence="3" id="KW-1185">Reference proteome</keyword>
<dbReference type="STRING" id="1423777.FD46_GL000957"/>
<evidence type="ECO:0000259" key="1">
    <source>
        <dbReference type="Pfam" id="PF01408"/>
    </source>
</evidence>
<dbReference type="PANTHER" id="PTHR43708:SF4">
    <property type="entry name" value="OXIDOREDUCTASE YCEM-RELATED"/>
    <property type="match status" value="1"/>
</dbReference>
<evidence type="ECO:0000313" key="3">
    <source>
        <dbReference type="Proteomes" id="UP000051686"/>
    </source>
</evidence>
<dbReference type="AlphaFoldDB" id="A0A0R1MAU1"/>
<dbReference type="PATRIC" id="fig|1423777.3.peg.984"/>
<proteinExistence type="predicted"/>
<dbReference type="PANTHER" id="PTHR43708">
    <property type="entry name" value="CONSERVED EXPRESSED OXIDOREDUCTASE (EUROFUNG)"/>
    <property type="match status" value="1"/>
</dbReference>
<dbReference type="Gene3D" id="3.40.50.720">
    <property type="entry name" value="NAD(P)-binding Rossmann-like Domain"/>
    <property type="match status" value="1"/>
</dbReference>
<dbReference type="GO" id="GO:0000166">
    <property type="term" value="F:nucleotide binding"/>
    <property type="evidence" value="ECO:0007669"/>
    <property type="project" value="InterPro"/>
</dbReference>
<comment type="caution">
    <text evidence="2">The sequence shown here is derived from an EMBL/GenBank/DDBJ whole genome shotgun (WGS) entry which is preliminary data.</text>
</comment>
<sequence length="253" mass="28589">MYGKGGQIVVKIGVIGLDVNVQKEYLPTYSKMYNQAEFIFASSNARIRSKMMSKYHLLNMVGSLEELFAAGIEACFIHVSAPQRCNFARKCLNRNIHVFVDGPLRKKPTEVKELQELALAHSKIFMIGFNRRFAPLVEKIKKIPAKQVLFLQKNVVTQARNVEELFYNSFLELLDTAVYLLDGEIKKITPIIKQRGGTLETATLIIETNAMTTILTMNFQSKVNSEIYEITSANELSVLNDLNALRVLHNGSE</sequence>
<dbReference type="RefSeq" id="WP_235805554.1">
    <property type="nucleotide sequence ID" value="NZ_AZEH01000030.1"/>
</dbReference>
<organism evidence="2 3">
    <name type="scientific">Liquorilactobacillus oeni DSM 19972</name>
    <dbReference type="NCBI Taxonomy" id="1423777"/>
    <lineage>
        <taxon>Bacteria</taxon>
        <taxon>Bacillati</taxon>
        <taxon>Bacillota</taxon>
        <taxon>Bacilli</taxon>
        <taxon>Lactobacillales</taxon>
        <taxon>Lactobacillaceae</taxon>
        <taxon>Liquorilactobacillus</taxon>
    </lineage>
</organism>
<accession>A0A0R1MAU1</accession>
<reference evidence="2 3" key="1">
    <citation type="journal article" date="2015" name="Genome Announc.">
        <title>Expanding the biotechnology potential of lactobacilli through comparative genomics of 213 strains and associated genera.</title>
        <authorList>
            <person name="Sun Z."/>
            <person name="Harris H.M."/>
            <person name="McCann A."/>
            <person name="Guo C."/>
            <person name="Argimon S."/>
            <person name="Zhang W."/>
            <person name="Yang X."/>
            <person name="Jeffery I.B."/>
            <person name="Cooney J.C."/>
            <person name="Kagawa T.F."/>
            <person name="Liu W."/>
            <person name="Song Y."/>
            <person name="Salvetti E."/>
            <person name="Wrobel A."/>
            <person name="Rasinkangas P."/>
            <person name="Parkhill J."/>
            <person name="Rea M.C."/>
            <person name="O'Sullivan O."/>
            <person name="Ritari J."/>
            <person name="Douillard F.P."/>
            <person name="Paul Ross R."/>
            <person name="Yang R."/>
            <person name="Briner A.E."/>
            <person name="Felis G.E."/>
            <person name="de Vos W.M."/>
            <person name="Barrangou R."/>
            <person name="Klaenhammer T.R."/>
            <person name="Caufield P.W."/>
            <person name="Cui Y."/>
            <person name="Zhang H."/>
            <person name="O'Toole P.W."/>
        </authorList>
    </citation>
    <scope>NUCLEOTIDE SEQUENCE [LARGE SCALE GENOMIC DNA]</scope>
    <source>
        <strain evidence="2 3">DSM 19972</strain>
    </source>
</reference>
<name>A0A0R1MAU1_9LACO</name>
<dbReference type="SUPFAM" id="SSF55347">
    <property type="entry name" value="Glyceraldehyde-3-phosphate dehydrogenase-like, C-terminal domain"/>
    <property type="match status" value="1"/>
</dbReference>
<dbReference type="InterPro" id="IPR036291">
    <property type="entry name" value="NAD(P)-bd_dom_sf"/>
</dbReference>